<proteinExistence type="predicted"/>
<gene>
    <name evidence="2" type="ORF">RMCFA_1438</name>
</gene>
<evidence type="ECO:0000313" key="2">
    <source>
        <dbReference type="EMBL" id="GAT01324.1"/>
    </source>
</evidence>
<accession>A0A100WNI8</accession>
<sequence>MPNDATPVFGMPLEQALIHVWFDGFVSGASTGCNLFLPAEAADAKADDLFAAASASAEFRAQVLVEVRERMTELVKAAMANGPLPGISAENIQKSTDRNGQR</sequence>
<organism evidence="2 3">
    <name type="scientific">Mycolicibacterium fortuitum subsp. acetamidolyticum</name>
    <dbReference type="NCBI Taxonomy" id="144550"/>
    <lineage>
        <taxon>Bacteria</taxon>
        <taxon>Bacillati</taxon>
        <taxon>Actinomycetota</taxon>
        <taxon>Actinomycetes</taxon>
        <taxon>Mycobacteriales</taxon>
        <taxon>Mycobacteriaceae</taxon>
        <taxon>Mycolicibacterium</taxon>
    </lineage>
</organism>
<reference evidence="3" key="2">
    <citation type="submission" date="2016-02" db="EMBL/GenBank/DDBJ databases">
        <title>Draft genome sequence of five rapidly growing Mycobacterium species.</title>
        <authorList>
            <person name="Katahira K."/>
            <person name="Gotou Y."/>
            <person name="Iida K."/>
            <person name="Ogura Y."/>
            <person name="Hayashi T."/>
        </authorList>
    </citation>
    <scope>NUCLEOTIDE SEQUENCE [LARGE SCALE GENOMIC DNA]</scope>
    <source>
        <strain evidence="3">JCM6368</strain>
    </source>
</reference>
<feature type="region of interest" description="Disordered" evidence="1">
    <location>
        <begin position="82"/>
        <end position="102"/>
    </location>
</feature>
<dbReference type="RefSeq" id="WP_131808999.1">
    <property type="nucleotide sequence ID" value="NZ_BCSZ01000012.1"/>
</dbReference>
<dbReference type="AlphaFoldDB" id="A0A100WNI8"/>
<evidence type="ECO:0000313" key="3">
    <source>
        <dbReference type="Proteomes" id="UP000069705"/>
    </source>
</evidence>
<dbReference type="Proteomes" id="UP000069705">
    <property type="component" value="Unassembled WGS sequence"/>
</dbReference>
<name>A0A100WNI8_MYCFO</name>
<evidence type="ECO:0000256" key="1">
    <source>
        <dbReference type="SAM" id="MobiDB-lite"/>
    </source>
</evidence>
<dbReference type="EMBL" id="BCSZ01000012">
    <property type="protein sequence ID" value="GAT01324.1"/>
    <property type="molecule type" value="Genomic_DNA"/>
</dbReference>
<reference evidence="2 3" key="1">
    <citation type="journal article" date="2016" name="Genome Announc.">
        <title>Draft Genome Sequences of Five Rapidly Growing Mycobacterium Species, M. thermoresistibile, M. fortuitum subsp. acetamidolyticum, M. canariasense, M. brisbanense, and M. novocastrense.</title>
        <authorList>
            <person name="Katahira K."/>
            <person name="Ogura Y."/>
            <person name="Gotoh Y."/>
            <person name="Hayashi T."/>
        </authorList>
    </citation>
    <scope>NUCLEOTIDE SEQUENCE [LARGE SCALE GENOMIC DNA]</scope>
    <source>
        <strain evidence="2 3">JCM6368</strain>
    </source>
</reference>
<comment type="caution">
    <text evidence="2">The sequence shown here is derived from an EMBL/GenBank/DDBJ whole genome shotgun (WGS) entry which is preliminary data.</text>
</comment>
<protein>
    <submittedName>
        <fullName evidence="2">Pseudouridine synthase</fullName>
    </submittedName>
</protein>